<organism evidence="3 4">
    <name type="scientific">Zasmidium cellare ATCC 36951</name>
    <dbReference type="NCBI Taxonomy" id="1080233"/>
    <lineage>
        <taxon>Eukaryota</taxon>
        <taxon>Fungi</taxon>
        <taxon>Dikarya</taxon>
        <taxon>Ascomycota</taxon>
        <taxon>Pezizomycotina</taxon>
        <taxon>Dothideomycetes</taxon>
        <taxon>Dothideomycetidae</taxon>
        <taxon>Mycosphaerellales</taxon>
        <taxon>Mycosphaerellaceae</taxon>
        <taxon>Zasmidium</taxon>
    </lineage>
</organism>
<dbReference type="OrthoDB" id="5275938at2759"/>
<keyword evidence="4" id="KW-1185">Reference proteome</keyword>
<reference evidence="3" key="1">
    <citation type="journal article" date="2020" name="Stud. Mycol.">
        <title>101 Dothideomycetes genomes: a test case for predicting lifestyles and emergence of pathogens.</title>
        <authorList>
            <person name="Haridas S."/>
            <person name="Albert R."/>
            <person name="Binder M."/>
            <person name="Bloem J."/>
            <person name="Labutti K."/>
            <person name="Salamov A."/>
            <person name="Andreopoulos B."/>
            <person name="Baker S."/>
            <person name="Barry K."/>
            <person name="Bills G."/>
            <person name="Bluhm B."/>
            <person name="Cannon C."/>
            <person name="Castanera R."/>
            <person name="Culley D."/>
            <person name="Daum C."/>
            <person name="Ezra D."/>
            <person name="Gonzalez J."/>
            <person name="Henrissat B."/>
            <person name="Kuo A."/>
            <person name="Liang C."/>
            <person name="Lipzen A."/>
            <person name="Lutzoni F."/>
            <person name="Magnuson J."/>
            <person name="Mondo S."/>
            <person name="Nolan M."/>
            <person name="Ohm R."/>
            <person name="Pangilinan J."/>
            <person name="Park H.-J."/>
            <person name="Ramirez L."/>
            <person name="Alfaro M."/>
            <person name="Sun H."/>
            <person name="Tritt A."/>
            <person name="Yoshinaga Y."/>
            <person name="Zwiers L.-H."/>
            <person name="Turgeon B."/>
            <person name="Goodwin S."/>
            <person name="Spatafora J."/>
            <person name="Crous P."/>
            <person name="Grigoriev I."/>
        </authorList>
    </citation>
    <scope>NUCLEOTIDE SEQUENCE</scope>
    <source>
        <strain evidence="3">ATCC 36951</strain>
    </source>
</reference>
<evidence type="ECO:0000313" key="4">
    <source>
        <dbReference type="Proteomes" id="UP000799537"/>
    </source>
</evidence>
<accession>A0A6A6CF60</accession>
<protein>
    <recommendedName>
        <fullName evidence="2">BTB domain-containing protein</fullName>
    </recommendedName>
</protein>
<dbReference type="CDD" id="cd18186">
    <property type="entry name" value="BTB_POZ_ZBTB_KLHL-like"/>
    <property type="match status" value="1"/>
</dbReference>
<evidence type="ECO:0000259" key="2">
    <source>
        <dbReference type="PROSITE" id="PS50097"/>
    </source>
</evidence>
<feature type="region of interest" description="Disordered" evidence="1">
    <location>
        <begin position="1"/>
        <end position="25"/>
    </location>
</feature>
<evidence type="ECO:0000256" key="1">
    <source>
        <dbReference type="SAM" id="MobiDB-lite"/>
    </source>
</evidence>
<dbReference type="AlphaFoldDB" id="A0A6A6CF60"/>
<dbReference type="Proteomes" id="UP000799537">
    <property type="component" value="Unassembled WGS sequence"/>
</dbReference>
<dbReference type="PROSITE" id="PS50097">
    <property type="entry name" value="BTB"/>
    <property type="match status" value="1"/>
</dbReference>
<name>A0A6A6CF60_ZASCE</name>
<dbReference type="EMBL" id="ML993599">
    <property type="protein sequence ID" value="KAF2165765.1"/>
    <property type="molecule type" value="Genomic_DNA"/>
</dbReference>
<sequence>MADSTADPPTVPPPSPPLSDGDTDIPLTTLFEPNEECICDFGDIIINADDGFHPPQKLRVSSCILAMSSKVFKALFSRKFAEGQAGAGRSSERPHEIVVKDSPIPLRNLCLLLHHGIPVEDDQDYMPPASLLELGLMADKYDVVGAIRLPVCTLINDTGGKIDMDDAGELNRLVAATVLLDQAAAFRYFTQQLVLRRPTIQAGQFGRKCLDHFPPKLLGSLFCQQSIARQEFTAQVTALIDQFSKASEVADSESDVQKLLEHLNKLDLMPLKFRDHSLQELLDQLGGVRIPLMSTRETVTRAKPCKGAIVYREISHALSPFGDHWGESRRRMRQGSTGSLHSYTTEYEDVQINAPTHITIASSVEKIKEMCVGICLDCIQDKRCRLRHTHYWLDKGEFEGVKINEENWGEVESKIDIVNEADFPGYWDEAW</sequence>
<dbReference type="RefSeq" id="XP_033666654.1">
    <property type="nucleotide sequence ID" value="XM_033807065.1"/>
</dbReference>
<proteinExistence type="predicted"/>
<dbReference type="InterPro" id="IPR011333">
    <property type="entry name" value="SKP1/BTB/POZ_sf"/>
</dbReference>
<gene>
    <name evidence="3" type="ORF">M409DRAFT_24051</name>
</gene>
<evidence type="ECO:0000313" key="3">
    <source>
        <dbReference type="EMBL" id="KAF2165765.1"/>
    </source>
</evidence>
<feature type="domain" description="BTB" evidence="2">
    <location>
        <begin position="42"/>
        <end position="114"/>
    </location>
</feature>
<dbReference type="InterPro" id="IPR000210">
    <property type="entry name" value="BTB/POZ_dom"/>
</dbReference>
<dbReference type="GeneID" id="54560337"/>
<dbReference type="Gene3D" id="3.30.710.10">
    <property type="entry name" value="Potassium Channel Kv1.1, Chain A"/>
    <property type="match status" value="1"/>
</dbReference>